<dbReference type="EMBL" id="MU004193">
    <property type="protein sequence ID" value="KAF2492715.1"/>
    <property type="molecule type" value="Genomic_DNA"/>
</dbReference>
<dbReference type="AlphaFoldDB" id="A0A6A6QK62"/>
<dbReference type="PANTHER" id="PTHR10366:SF564">
    <property type="entry name" value="STEROL-4-ALPHA-CARBOXYLATE 3-DEHYDROGENASE, DECARBOXYLATING"/>
    <property type="match status" value="1"/>
</dbReference>
<dbReference type="InterPro" id="IPR050425">
    <property type="entry name" value="NAD(P)_dehydrat-like"/>
</dbReference>
<reference evidence="4" key="1">
    <citation type="journal article" date="2020" name="Stud. Mycol.">
        <title>101 Dothideomycetes genomes: a test case for predicting lifestyles and emergence of pathogens.</title>
        <authorList>
            <person name="Haridas S."/>
            <person name="Albert R."/>
            <person name="Binder M."/>
            <person name="Bloem J."/>
            <person name="Labutti K."/>
            <person name="Salamov A."/>
            <person name="Andreopoulos B."/>
            <person name="Baker S."/>
            <person name="Barry K."/>
            <person name="Bills G."/>
            <person name="Bluhm B."/>
            <person name="Cannon C."/>
            <person name="Castanera R."/>
            <person name="Culley D."/>
            <person name="Daum C."/>
            <person name="Ezra D."/>
            <person name="Gonzalez J."/>
            <person name="Henrissat B."/>
            <person name="Kuo A."/>
            <person name="Liang C."/>
            <person name="Lipzen A."/>
            <person name="Lutzoni F."/>
            <person name="Magnuson J."/>
            <person name="Mondo S."/>
            <person name="Nolan M."/>
            <person name="Ohm R."/>
            <person name="Pangilinan J."/>
            <person name="Park H.-J."/>
            <person name="Ramirez L."/>
            <person name="Alfaro M."/>
            <person name="Sun H."/>
            <person name="Tritt A."/>
            <person name="Yoshinaga Y."/>
            <person name="Zwiers L.-H."/>
            <person name="Turgeon B."/>
            <person name="Goodwin S."/>
            <person name="Spatafora J."/>
            <person name="Crous P."/>
            <person name="Grigoriev I."/>
        </authorList>
    </citation>
    <scope>NUCLEOTIDE SEQUENCE</scope>
    <source>
        <strain evidence="4">CBS 269.34</strain>
    </source>
</reference>
<dbReference type="SUPFAM" id="SSF51735">
    <property type="entry name" value="NAD(P)-binding Rossmann-fold domains"/>
    <property type="match status" value="1"/>
</dbReference>
<dbReference type="InterPro" id="IPR001509">
    <property type="entry name" value="Epimerase_deHydtase"/>
</dbReference>
<dbReference type="OrthoDB" id="2735536at2759"/>
<sequence>MASELLLITGATGFIGIKILGLALEAGYHVRAPVRSEAKAHSLRSNKYIASFAADARLETPVIEDITIDGAFDDALKGVTYVMQVHARCLAPSEYAAQLVEPARKGTTSLLYSALKTPSIKRVVITSSVSVVLEWKYWFRESTDKVYTAADRAPFETEYPDGEFQAYSASKIAALAATEAFVEMEKPRFEVVTVLPAFVFGRNEAAEELGSLMHGSNTIGFGQVLGNKMNIGPAATCHVDDVAAVHLKAATDLSIPGNRAYMISTGPPGEIKIADALDVVKKFFPERVADGTLPCTGFHDSQRVLCDASETEKVFGIKFKSYEEGIKDFTAQYLEFVDASLGAKTVV</sequence>
<gene>
    <name evidence="4" type="ORF">BU16DRAFT_465933</name>
</gene>
<dbReference type="InterPro" id="IPR036291">
    <property type="entry name" value="NAD(P)-bd_dom_sf"/>
</dbReference>
<protein>
    <submittedName>
        <fullName evidence="4">NAD(P)-binding protein</fullName>
    </submittedName>
</protein>
<dbReference type="Proteomes" id="UP000799750">
    <property type="component" value="Unassembled WGS sequence"/>
</dbReference>
<feature type="domain" description="NAD-dependent epimerase/dehydratase" evidence="3">
    <location>
        <begin position="7"/>
        <end position="260"/>
    </location>
</feature>
<evidence type="ECO:0000256" key="2">
    <source>
        <dbReference type="ARBA" id="ARBA00023445"/>
    </source>
</evidence>
<dbReference type="Gene3D" id="3.40.50.720">
    <property type="entry name" value="NAD(P)-binding Rossmann-like Domain"/>
    <property type="match status" value="1"/>
</dbReference>
<organism evidence="4 5">
    <name type="scientific">Lophium mytilinum</name>
    <dbReference type="NCBI Taxonomy" id="390894"/>
    <lineage>
        <taxon>Eukaryota</taxon>
        <taxon>Fungi</taxon>
        <taxon>Dikarya</taxon>
        <taxon>Ascomycota</taxon>
        <taxon>Pezizomycotina</taxon>
        <taxon>Dothideomycetes</taxon>
        <taxon>Pleosporomycetidae</taxon>
        <taxon>Mytilinidiales</taxon>
        <taxon>Mytilinidiaceae</taxon>
        <taxon>Lophium</taxon>
    </lineage>
</organism>
<accession>A0A6A6QK62</accession>
<dbReference type="GO" id="GO:0016616">
    <property type="term" value="F:oxidoreductase activity, acting on the CH-OH group of donors, NAD or NADP as acceptor"/>
    <property type="evidence" value="ECO:0007669"/>
    <property type="project" value="TreeGrafter"/>
</dbReference>
<evidence type="ECO:0000256" key="1">
    <source>
        <dbReference type="ARBA" id="ARBA00023002"/>
    </source>
</evidence>
<evidence type="ECO:0000313" key="5">
    <source>
        <dbReference type="Proteomes" id="UP000799750"/>
    </source>
</evidence>
<name>A0A6A6QK62_9PEZI</name>
<dbReference type="PANTHER" id="PTHR10366">
    <property type="entry name" value="NAD DEPENDENT EPIMERASE/DEHYDRATASE"/>
    <property type="match status" value="1"/>
</dbReference>
<proteinExistence type="inferred from homology"/>
<comment type="similarity">
    <text evidence="2">Belongs to the NAD(P)-dependent epimerase/dehydratase family. Dihydroflavonol-4-reductase subfamily.</text>
</comment>
<keyword evidence="5" id="KW-1185">Reference proteome</keyword>
<evidence type="ECO:0000313" key="4">
    <source>
        <dbReference type="EMBL" id="KAF2492715.1"/>
    </source>
</evidence>
<dbReference type="Pfam" id="PF01370">
    <property type="entry name" value="Epimerase"/>
    <property type="match status" value="1"/>
</dbReference>
<keyword evidence="1" id="KW-0560">Oxidoreductase</keyword>
<evidence type="ECO:0000259" key="3">
    <source>
        <dbReference type="Pfam" id="PF01370"/>
    </source>
</evidence>